<feature type="compositionally biased region" description="Basic and acidic residues" evidence="1">
    <location>
        <begin position="38"/>
        <end position="49"/>
    </location>
</feature>
<accession>A0ABQ5IWI7</accession>
<proteinExistence type="predicted"/>
<feature type="region of interest" description="Disordered" evidence="1">
    <location>
        <begin position="38"/>
        <end position="78"/>
    </location>
</feature>
<name>A0ABQ5IWI7_9ASTR</name>
<evidence type="ECO:0000313" key="2">
    <source>
        <dbReference type="EMBL" id="GJU04590.1"/>
    </source>
</evidence>
<evidence type="ECO:0000256" key="1">
    <source>
        <dbReference type="SAM" id="MobiDB-lite"/>
    </source>
</evidence>
<dbReference type="Proteomes" id="UP001151760">
    <property type="component" value="Unassembled WGS sequence"/>
</dbReference>
<reference evidence="2" key="2">
    <citation type="submission" date="2022-01" db="EMBL/GenBank/DDBJ databases">
        <authorList>
            <person name="Yamashiro T."/>
            <person name="Shiraishi A."/>
            <person name="Satake H."/>
            <person name="Nakayama K."/>
        </authorList>
    </citation>
    <scope>NUCLEOTIDE SEQUENCE</scope>
</reference>
<sequence length="292" mass="32327">MEAFIRGLPRSIEGNITALKPQTLEGAITITQRLMDQVTKHDAEQGTNDHKRKFNDRRNNINNYPNNHGNNNYPNNRNNNNITMITTSSKMEGMKPSKLMETVDIMDLIPCVGSVHCITQDLALSGPCPRSEVKSLDQLEAKEKEGEALELVTKSYEPKTPISTHIQDFNTSCHVTFDEYHIPYSSFHSTPSTSEYDVFVFEDTPLVTPGLVPLPPFAGGVAPDLSHVEPTSPLVLASNYVPPSLLTHPIDTRSQTGSLKPVYRLVLTATTAALPLPRSTTQAMCDPNWKTL</sequence>
<protein>
    <recommendedName>
        <fullName evidence="4">Reverse transcriptase domain-containing protein</fullName>
    </recommendedName>
</protein>
<gene>
    <name evidence="2" type="ORF">Tco_1121020</name>
</gene>
<comment type="caution">
    <text evidence="2">The sequence shown here is derived from an EMBL/GenBank/DDBJ whole genome shotgun (WGS) entry which is preliminary data.</text>
</comment>
<evidence type="ECO:0000313" key="3">
    <source>
        <dbReference type="Proteomes" id="UP001151760"/>
    </source>
</evidence>
<reference evidence="2" key="1">
    <citation type="journal article" date="2022" name="Int. J. Mol. Sci.">
        <title>Draft Genome of Tanacetum Coccineum: Genomic Comparison of Closely Related Tanacetum-Family Plants.</title>
        <authorList>
            <person name="Yamashiro T."/>
            <person name="Shiraishi A."/>
            <person name="Nakayama K."/>
            <person name="Satake H."/>
        </authorList>
    </citation>
    <scope>NUCLEOTIDE SEQUENCE</scope>
</reference>
<keyword evidence="3" id="KW-1185">Reference proteome</keyword>
<feature type="compositionally biased region" description="Low complexity" evidence="1">
    <location>
        <begin position="60"/>
        <end position="78"/>
    </location>
</feature>
<organism evidence="2 3">
    <name type="scientific">Tanacetum coccineum</name>
    <dbReference type="NCBI Taxonomy" id="301880"/>
    <lineage>
        <taxon>Eukaryota</taxon>
        <taxon>Viridiplantae</taxon>
        <taxon>Streptophyta</taxon>
        <taxon>Embryophyta</taxon>
        <taxon>Tracheophyta</taxon>
        <taxon>Spermatophyta</taxon>
        <taxon>Magnoliopsida</taxon>
        <taxon>eudicotyledons</taxon>
        <taxon>Gunneridae</taxon>
        <taxon>Pentapetalae</taxon>
        <taxon>asterids</taxon>
        <taxon>campanulids</taxon>
        <taxon>Asterales</taxon>
        <taxon>Asteraceae</taxon>
        <taxon>Asteroideae</taxon>
        <taxon>Anthemideae</taxon>
        <taxon>Anthemidinae</taxon>
        <taxon>Tanacetum</taxon>
    </lineage>
</organism>
<evidence type="ECO:0008006" key="4">
    <source>
        <dbReference type="Google" id="ProtNLM"/>
    </source>
</evidence>
<dbReference type="EMBL" id="BQNB010021264">
    <property type="protein sequence ID" value="GJU04590.1"/>
    <property type="molecule type" value="Genomic_DNA"/>
</dbReference>